<dbReference type="InterPro" id="IPR010345">
    <property type="entry name" value="IL-17_fam"/>
</dbReference>
<dbReference type="Proteomes" id="UP000663879">
    <property type="component" value="Unassembled WGS sequence"/>
</dbReference>
<evidence type="ECO:0000256" key="5">
    <source>
        <dbReference type="SAM" id="SignalP"/>
    </source>
</evidence>
<comment type="subcellular location">
    <subcellularLocation>
        <location evidence="1">Secreted</location>
    </subcellularLocation>
</comment>
<dbReference type="EMBL" id="CAJNOC010001528">
    <property type="protein sequence ID" value="CAF0871890.1"/>
    <property type="molecule type" value="Genomic_DNA"/>
</dbReference>
<accession>A0A813XRG3</accession>
<evidence type="ECO:0000256" key="4">
    <source>
        <dbReference type="ARBA" id="ARBA00022729"/>
    </source>
</evidence>
<dbReference type="SUPFAM" id="SSF57501">
    <property type="entry name" value="Cystine-knot cytokines"/>
    <property type="match status" value="1"/>
</dbReference>
<evidence type="ECO:0000313" key="6">
    <source>
        <dbReference type="EMBL" id="CAF0871890.1"/>
    </source>
</evidence>
<protein>
    <submittedName>
        <fullName evidence="6">Uncharacterized protein</fullName>
    </submittedName>
</protein>
<keyword evidence="7" id="KW-1185">Reference proteome</keyword>
<dbReference type="GO" id="GO:0005125">
    <property type="term" value="F:cytokine activity"/>
    <property type="evidence" value="ECO:0007669"/>
    <property type="project" value="InterPro"/>
</dbReference>
<feature type="signal peptide" evidence="5">
    <location>
        <begin position="1"/>
        <end position="21"/>
    </location>
</feature>
<name>A0A813XRG3_9BILA</name>
<reference evidence="6" key="1">
    <citation type="submission" date="2021-02" db="EMBL/GenBank/DDBJ databases">
        <authorList>
            <person name="Nowell W R."/>
        </authorList>
    </citation>
    <scope>NUCLEOTIDE SEQUENCE</scope>
    <source>
        <strain evidence="6">Ploen Becks lab</strain>
    </source>
</reference>
<feature type="chain" id="PRO_5032369059" evidence="5">
    <location>
        <begin position="22"/>
        <end position="187"/>
    </location>
</feature>
<dbReference type="InterPro" id="IPR029034">
    <property type="entry name" value="Cystine-knot_cytokine"/>
</dbReference>
<comment type="caution">
    <text evidence="6">The sequence shown here is derived from an EMBL/GenBank/DDBJ whole genome shotgun (WGS) entry which is preliminary data.</text>
</comment>
<dbReference type="AlphaFoldDB" id="A0A813XRG3"/>
<sequence length="187" mass="21825">MIKIQYFFLILGLTGLFLVYGEGNQNARCVDPEESYLSKIYLDYETTFRKYEEIVYKTKAQERKRNSTYVYKIPRETLFENTECLMSSRKTFEISKKSLCPWKTEIKYRENRYPFYKLENKCTCSKCTLVGDEILDTNNFGCVPVTEVIPVLVRGKCGPDGYYIWEASLEESNMYCTCSFSASIVAV</sequence>
<dbReference type="Gene3D" id="2.10.90.10">
    <property type="entry name" value="Cystine-knot cytokines"/>
    <property type="match status" value="1"/>
</dbReference>
<dbReference type="OrthoDB" id="6038945at2759"/>
<dbReference type="GO" id="GO:0005576">
    <property type="term" value="C:extracellular region"/>
    <property type="evidence" value="ECO:0007669"/>
    <property type="project" value="UniProtKB-SubCell"/>
</dbReference>
<dbReference type="Pfam" id="PF06083">
    <property type="entry name" value="IL17"/>
    <property type="match status" value="1"/>
</dbReference>
<keyword evidence="3" id="KW-0964">Secreted</keyword>
<gene>
    <name evidence="6" type="ORF">OXX778_LOCUS9976</name>
</gene>
<evidence type="ECO:0000256" key="3">
    <source>
        <dbReference type="ARBA" id="ARBA00022525"/>
    </source>
</evidence>
<evidence type="ECO:0000256" key="1">
    <source>
        <dbReference type="ARBA" id="ARBA00004613"/>
    </source>
</evidence>
<organism evidence="6 7">
    <name type="scientific">Brachionus calyciflorus</name>
    <dbReference type="NCBI Taxonomy" id="104777"/>
    <lineage>
        <taxon>Eukaryota</taxon>
        <taxon>Metazoa</taxon>
        <taxon>Spiralia</taxon>
        <taxon>Gnathifera</taxon>
        <taxon>Rotifera</taxon>
        <taxon>Eurotatoria</taxon>
        <taxon>Monogononta</taxon>
        <taxon>Pseudotrocha</taxon>
        <taxon>Ploima</taxon>
        <taxon>Brachionidae</taxon>
        <taxon>Brachionus</taxon>
    </lineage>
</organism>
<evidence type="ECO:0000256" key="2">
    <source>
        <dbReference type="ARBA" id="ARBA00007236"/>
    </source>
</evidence>
<proteinExistence type="inferred from homology"/>
<comment type="similarity">
    <text evidence="2">Belongs to the IL-17 family.</text>
</comment>
<keyword evidence="4 5" id="KW-0732">Signal</keyword>
<evidence type="ECO:0000313" key="7">
    <source>
        <dbReference type="Proteomes" id="UP000663879"/>
    </source>
</evidence>